<evidence type="ECO:0000256" key="10">
    <source>
        <dbReference type="RuleBase" id="RU000488"/>
    </source>
</evidence>
<dbReference type="PANTHER" id="PTHR45624:SF10">
    <property type="entry name" value="SLC (SOLUTE CARRIER) HOMOLOG"/>
    <property type="match status" value="1"/>
</dbReference>
<comment type="subcellular location">
    <subcellularLocation>
        <location evidence="1">Mitochondrion membrane</location>
        <topology evidence="1">Multi-pass membrane protein</topology>
    </subcellularLocation>
</comment>
<dbReference type="PRINTS" id="PR00926">
    <property type="entry name" value="MITOCARRIER"/>
</dbReference>
<evidence type="ECO:0000256" key="4">
    <source>
        <dbReference type="ARBA" id="ARBA00022692"/>
    </source>
</evidence>
<protein>
    <recommendedName>
        <fullName evidence="15">Mitochondrial carrier protein</fullName>
    </recommendedName>
</protein>
<dbReference type="PROSITE" id="PS50920">
    <property type="entry name" value="SOLCAR"/>
    <property type="match status" value="3"/>
</dbReference>
<evidence type="ECO:0000313" key="13">
    <source>
        <dbReference type="EMBL" id="PRP80533.1"/>
    </source>
</evidence>
<keyword evidence="5" id="KW-0677">Repeat</keyword>
<dbReference type="GO" id="GO:0022857">
    <property type="term" value="F:transmembrane transporter activity"/>
    <property type="evidence" value="ECO:0007669"/>
    <property type="project" value="TreeGrafter"/>
</dbReference>
<dbReference type="STRING" id="1890364.A0A2P6N9A5"/>
<keyword evidence="3 10" id="KW-0813">Transport</keyword>
<evidence type="ECO:0008006" key="15">
    <source>
        <dbReference type="Google" id="ProtNLM"/>
    </source>
</evidence>
<dbReference type="InterPro" id="IPR023395">
    <property type="entry name" value="MCP_dom_sf"/>
</dbReference>
<organism evidence="13 14">
    <name type="scientific">Planoprotostelium fungivorum</name>
    <dbReference type="NCBI Taxonomy" id="1890364"/>
    <lineage>
        <taxon>Eukaryota</taxon>
        <taxon>Amoebozoa</taxon>
        <taxon>Evosea</taxon>
        <taxon>Variosea</taxon>
        <taxon>Cavosteliida</taxon>
        <taxon>Cavosteliaceae</taxon>
        <taxon>Planoprotostelium</taxon>
    </lineage>
</organism>
<evidence type="ECO:0000256" key="3">
    <source>
        <dbReference type="ARBA" id="ARBA00022448"/>
    </source>
</evidence>
<sequence length="385" mass="43360">MLGTIIISRAWIILRVVIDARLHVVDENANLRVKQKKLRKDSCSSSLAVGWLFGDDFCFVKEFRELGESRVAEMDENKRIKFPTGVKEVLSGTFAGLVGTVIGHPLDLVKVRLQTQNRYKGAIDCLIRVAREEGFRHGLYRGLIPPLISLTFLNSLSFGAYSYFKKQLQIAEKQYIPNWQEDRRFHPEYFLAGLLTGTFSGVFSTPFEMVKVRMQLDNVGHRLYRGSAHCATSLIRNYGIKSWYTGYWVNTCRESLFCCVYFGVYEHAKAFLSSQLGTDHGKINPLAVCLAGGASGMLAWVVSFPLDSIKNNIQGQSMEFLKDNNTTKQTFSKVTKHLWTTRGVGGFYSGVLPSVARAFVVSGSRFSAYEFAYTMLSKHVEGNDI</sequence>
<accession>A0A2P6N9A5</accession>
<evidence type="ECO:0000256" key="2">
    <source>
        <dbReference type="ARBA" id="ARBA00006375"/>
    </source>
</evidence>
<dbReference type="GO" id="GO:0031966">
    <property type="term" value="C:mitochondrial membrane"/>
    <property type="evidence" value="ECO:0007669"/>
    <property type="project" value="UniProtKB-SubCell"/>
</dbReference>
<comment type="caution">
    <text evidence="13">The sequence shown here is derived from an EMBL/GenBank/DDBJ whole genome shotgun (WGS) entry which is preliminary data.</text>
</comment>
<keyword evidence="4 9" id="KW-0812">Transmembrane</keyword>
<reference evidence="13 14" key="1">
    <citation type="journal article" date="2018" name="Genome Biol. Evol.">
        <title>Multiple Roots of Fruiting Body Formation in Amoebozoa.</title>
        <authorList>
            <person name="Hillmann F."/>
            <person name="Forbes G."/>
            <person name="Novohradska S."/>
            <person name="Ferling I."/>
            <person name="Riege K."/>
            <person name="Groth M."/>
            <person name="Westermann M."/>
            <person name="Marz M."/>
            <person name="Spaller T."/>
            <person name="Winckler T."/>
            <person name="Schaap P."/>
            <person name="Glockner G."/>
        </authorList>
    </citation>
    <scope>NUCLEOTIDE SEQUENCE [LARGE SCALE GENOMIC DNA]</scope>
    <source>
        <strain evidence="13 14">Jena</strain>
    </source>
</reference>
<dbReference type="EMBL" id="MDYQ01000145">
    <property type="protein sequence ID" value="PRP80533.1"/>
    <property type="molecule type" value="Genomic_DNA"/>
</dbReference>
<gene>
    <name evidence="13" type="ORF">PROFUN_11846</name>
</gene>
<dbReference type="InterPro" id="IPR050567">
    <property type="entry name" value="Mitochondrial_Carrier"/>
</dbReference>
<evidence type="ECO:0000256" key="5">
    <source>
        <dbReference type="ARBA" id="ARBA00022737"/>
    </source>
</evidence>
<feature type="signal peptide" evidence="12">
    <location>
        <begin position="1"/>
        <end position="20"/>
    </location>
</feature>
<dbReference type="PANTHER" id="PTHR45624">
    <property type="entry name" value="MITOCHONDRIAL BASIC AMINO ACIDS TRANSPORTER-RELATED"/>
    <property type="match status" value="1"/>
</dbReference>
<dbReference type="Proteomes" id="UP000241769">
    <property type="component" value="Unassembled WGS sequence"/>
</dbReference>
<evidence type="ECO:0000256" key="12">
    <source>
        <dbReference type="SAM" id="SignalP"/>
    </source>
</evidence>
<feature type="chain" id="PRO_5015133951" description="Mitochondrial carrier protein" evidence="12">
    <location>
        <begin position="21"/>
        <end position="385"/>
    </location>
</feature>
<feature type="repeat" description="Solcar" evidence="9">
    <location>
        <begin position="83"/>
        <end position="167"/>
    </location>
</feature>
<dbReference type="InParanoid" id="A0A2P6N9A5"/>
<evidence type="ECO:0000313" key="14">
    <source>
        <dbReference type="Proteomes" id="UP000241769"/>
    </source>
</evidence>
<dbReference type="Pfam" id="PF00153">
    <property type="entry name" value="Mito_carr"/>
    <property type="match status" value="3"/>
</dbReference>
<dbReference type="SUPFAM" id="SSF103506">
    <property type="entry name" value="Mitochondrial carrier"/>
    <property type="match status" value="1"/>
</dbReference>
<keyword evidence="14" id="KW-1185">Reference proteome</keyword>
<comment type="similarity">
    <text evidence="2 10">Belongs to the mitochondrial carrier (TC 2.A.29) family.</text>
</comment>
<keyword evidence="6 11" id="KW-1133">Transmembrane helix</keyword>
<proteinExistence type="inferred from homology"/>
<evidence type="ECO:0000256" key="1">
    <source>
        <dbReference type="ARBA" id="ARBA00004225"/>
    </source>
</evidence>
<feature type="repeat" description="Solcar" evidence="9">
    <location>
        <begin position="283"/>
        <end position="375"/>
    </location>
</feature>
<evidence type="ECO:0000256" key="7">
    <source>
        <dbReference type="ARBA" id="ARBA00023128"/>
    </source>
</evidence>
<evidence type="ECO:0000256" key="11">
    <source>
        <dbReference type="SAM" id="Phobius"/>
    </source>
</evidence>
<evidence type="ECO:0000256" key="6">
    <source>
        <dbReference type="ARBA" id="ARBA00022989"/>
    </source>
</evidence>
<dbReference type="InterPro" id="IPR002067">
    <property type="entry name" value="MCP"/>
</dbReference>
<evidence type="ECO:0000256" key="9">
    <source>
        <dbReference type="PROSITE-ProRule" id="PRU00282"/>
    </source>
</evidence>
<keyword evidence="7" id="KW-0496">Mitochondrion</keyword>
<dbReference type="Gene3D" id="1.50.40.10">
    <property type="entry name" value="Mitochondrial carrier domain"/>
    <property type="match status" value="2"/>
</dbReference>
<feature type="repeat" description="Solcar" evidence="9">
    <location>
        <begin position="184"/>
        <end position="271"/>
    </location>
</feature>
<name>A0A2P6N9A5_9EUKA</name>
<dbReference type="AlphaFoldDB" id="A0A2P6N9A5"/>
<feature type="transmembrane region" description="Helical" evidence="11">
    <location>
        <begin position="189"/>
        <end position="207"/>
    </location>
</feature>
<dbReference type="InterPro" id="IPR018108">
    <property type="entry name" value="MCP_transmembrane"/>
</dbReference>
<feature type="transmembrane region" description="Helical" evidence="11">
    <location>
        <begin position="143"/>
        <end position="164"/>
    </location>
</feature>
<keyword evidence="8 9" id="KW-0472">Membrane</keyword>
<keyword evidence="12" id="KW-0732">Signal</keyword>
<evidence type="ECO:0000256" key="8">
    <source>
        <dbReference type="ARBA" id="ARBA00023136"/>
    </source>
</evidence>
<dbReference type="OrthoDB" id="409586at2759"/>